<evidence type="ECO:0000313" key="1">
    <source>
        <dbReference type="EMBL" id="KAG0443910.1"/>
    </source>
</evidence>
<keyword evidence="2" id="KW-1185">Reference proteome</keyword>
<dbReference type="EMBL" id="JABSTQ010002745">
    <property type="protein sequence ID" value="KAG0443910.1"/>
    <property type="molecule type" value="Genomic_DNA"/>
</dbReference>
<organism evidence="1 2">
    <name type="scientific">Ixodes persulcatus</name>
    <name type="common">Taiga tick</name>
    <dbReference type="NCBI Taxonomy" id="34615"/>
    <lineage>
        <taxon>Eukaryota</taxon>
        <taxon>Metazoa</taxon>
        <taxon>Ecdysozoa</taxon>
        <taxon>Arthropoda</taxon>
        <taxon>Chelicerata</taxon>
        <taxon>Arachnida</taxon>
        <taxon>Acari</taxon>
        <taxon>Parasitiformes</taxon>
        <taxon>Ixodida</taxon>
        <taxon>Ixodoidea</taxon>
        <taxon>Ixodidae</taxon>
        <taxon>Ixodinae</taxon>
        <taxon>Ixodes</taxon>
    </lineage>
</organism>
<comment type="caution">
    <text evidence="1">The sequence shown here is derived from an EMBL/GenBank/DDBJ whole genome shotgun (WGS) entry which is preliminary data.</text>
</comment>
<protein>
    <submittedName>
        <fullName evidence="1">Uncharacterized protein</fullName>
    </submittedName>
</protein>
<name>A0AC60QWZ0_IXOPE</name>
<feature type="non-terminal residue" evidence="1">
    <location>
        <position position="1"/>
    </location>
</feature>
<sequence>RLPWVSIKHSIRTNYVAILKSNYVFWPAAEIVITQLAEVNHRPLWGAVASLFWNAYLSWKTNREFGPQRRQPTPAEKHRVE</sequence>
<dbReference type="Proteomes" id="UP000805193">
    <property type="component" value="Unassembled WGS sequence"/>
</dbReference>
<evidence type="ECO:0000313" key="2">
    <source>
        <dbReference type="Proteomes" id="UP000805193"/>
    </source>
</evidence>
<accession>A0AC60QWZ0</accession>
<proteinExistence type="predicted"/>
<gene>
    <name evidence="1" type="ORF">HPB47_014395</name>
</gene>
<reference evidence="1 2" key="1">
    <citation type="journal article" date="2020" name="Cell">
        <title>Large-Scale Comparative Analyses of Tick Genomes Elucidate Their Genetic Diversity and Vector Capacities.</title>
        <authorList>
            <consortium name="Tick Genome and Microbiome Consortium (TIGMIC)"/>
            <person name="Jia N."/>
            <person name="Wang J."/>
            <person name="Shi W."/>
            <person name="Du L."/>
            <person name="Sun Y."/>
            <person name="Zhan W."/>
            <person name="Jiang J.F."/>
            <person name="Wang Q."/>
            <person name="Zhang B."/>
            <person name="Ji P."/>
            <person name="Bell-Sakyi L."/>
            <person name="Cui X.M."/>
            <person name="Yuan T.T."/>
            <person name="Jiang B.G."/>
            <person name="Yang W.F."/>
            <person name="Lam T.T."/>
            <person name="Chang Q.C."/>
            <person name="Ding S.J."/>
            <person name="Wang X.J."/>
            <person name="Zhu J.G."/>
            <person name="Ruan X.D."/>
            <person name="Zhao L."/>
            <person name="Wei J.T."/>
            <person name="Ye R.Z."/>
            <person name="Que T.C."/>
            <person name="Du C.H."/>
            <person name="Zhou Y.H."/>
            <person name="Cheng J.X."/>
            <person name="Dai P.F."/>
            <person name="Guo W.B."/>
            <person name="Han X.H."/>
            <person name="Huang E.J."/>
            <person name="Li L.F."/>
            <person name="Wei W."/>
            <person name="Gao Y.C."/>
            <person name="Liu J.Z."/>
            <person name="Shao H.Z."/>
            <person name="Wang X."/>
            <person name="Wang C.C."/>
            <person name="Yang T.C."/>
            <person name="Huo Q.B."/>
            <person name="Li W."/>
            <person name="Chen H.Y."/>
            <person name="Chen S.E."/>
            <person name="Zhou L.G."/>
            <person name="Ni X.B."/>
            <person name="Tian J.H."/>
            <person name="Sheng Y."/>
            <person name="Liu T."/>
            <person name="Pan Y.S."/>
            <person name="Xia L.Y."/>
            <person name="Li J."/>
            <person name="Zhao F."/>
            <person name="Cao W.C."/>
        </authorList>
    </citation>
    <scope>NUCLEOTIDE SEQUENCE [LARGE SCALE GENOMIC DNA]</scope>
    <source>
        <strain evidence="1">Iper-2018</strain>
    </source>
</reference>